<name>A0A164SIT7_DAUCS</name>
<dbReference type="PRINTS" id="PR00724">
    <property type="entry name" value="CRBOXYPTASEC"/>
</dbReference>
<feature type="chain" id="PRO_5007853162" evidence="2">
    <location>
        <begin position="30"/>
        <end position="455"/>
    </location>
</feature>
<gene>
    <name evidence="3" type="ORF">DCAR_023288</name>
</gene>
<dbReference type="PANTHER" id="PTHR11802:SF224">
    <property type="entry name" value="SERINE CARBOXYPEPTIDASE-LIKE 7 ISOFORM X1"/>
    <property type="match status" value="1"/>
</dbReference>
<comment type="caution">
    <text evidence="3">The sequence shown here is derived from an EMBL/GenBank/DDBJ whole genome shotgun (WGS) entry which is preliminary data.</text>
</comment>
<dbReference type="GO" id="GO:0004185">
    <property type="term" value="F:serine-type carboxypeptidase activity"/>
    <property type="evidence" value="ECO:0007669"/>
    <property type="project" value="InterPro"/>
</dbReference>
<dbReference type="OMA" id="MCESEMT"/>
<dbReference type="Gramene" id="KZM86154">
    <property type="protein sequence ID" value="KZM86154"/>
    <property type="gene ID" value="DCAR_023288"/>
</dbReference>
<accession>A0A164SIT7</accession>
<organism evidence="3">
    <name type="scientific">Daucus carota subsp. sativus</name>
    <name type="common">Carrot</name>
    <dbReference type="NCBI Taxonomy" id="79200"/>
    <lineage>
        <taxon>Eukaryota</taxon>
        <taxon>Viridiplantae</taxon>
        <taxon>Streptophyta</taxon>
        <taxon>Embryophyta</taxon>
        <taxon>Tracheophyta</taxon>
        <taxon>Spermatophyta</taxon>
        <taxon>Magnoliopsida</taxon>
        <taxon>eudicotyledons</taxon>
        <taxon>Gunneridae</taxon>
        <taxon>Pentapetalae</taxon>
        <taxon>asterids</taxon>
        <taxon>campanulids</taxon>
        <taxon>Apiales</taxon>
        <taxon>Apiaceae</taxon>
        <taxon>Apioideae</taxon>
        <taxon>Scandiceae</taxon>
        <taxon>Daucinae</taxon>
        <taxon>Daucus</taxon>
        <taxon>Daucus sect. Daucus</taxon>
    </lineage>
</organism>
<dbReference type="Gene3D" id="3.40.50.12670">
    <property type="match status" value="1"/>
</dbReference>
<dbReference type="GO" id="GO:0006508">
    <property type="term" value="P:proteolysis"/>
    <property type="evidence" value="ECO:0007669"/>
    <property type="project" value="InterPro"/>
</dbReference>
<dbReference type="InterPro" id="IPR029058">
    <property type="entry name" value="AB_hydrolase_fold"/>
</dbReference>
<dbReference type="Gene3D" id="3.40.50.1820">
    <property type="entry name" value="alpha/beta hydrolase"/>
    <property type="match status" value="2"/>
</dbReference>
<proteinExistence type="inferred from homology"/>
<sequence length="455" mass="51740">MPKFMEKTTFTWILLLLLVPENLFNPALSQAVVETLPGFPGKLPFKLETGYLGLGKNDEDLQLFYYFVESERNPKHDPIIIWINGGPGCSALWPFFYQIGPLQFDYANVIDGLPQLEINPYAWTKVASVIFVDASGAGFSYATTEEAYKTSDTATAASLDQFLRKGYMGGNPLTDIETDFNSRIPYAYQFALLSQELYESAELHCDGDFANVNPTNGLCQNSLALVDECLKNINEHQILEPMCESEMTSKKRMLLQMSDSPDKKLVKSLRLSRPPESWCRVISLSLPLPRLPSLPPSLPTFHGDNYDYAPLWASDKTVQKALHVREGTIKEWLLCNDDHYELGRNNTDTFLYDITSSIAYHRIYTIMQNEYSGDHDLVFPYVGTQNWIHGMELPMTKPWAPWFVNKQVAGYTEIFSYKDYSLTFATVKGAGHASPEYKPEECLSMLDRWLSNDFM</sequence>
<dbReference type="AlphaFoldDB" id="A0A164SIT7"/>
<dbReference type="Pfam" id="PF00450">
    <property type="entry name" value="Peptidase_S10"/>
    <property type="match status" value="2"/>
</dbReference>
<dbReference type="SUPFAM" id="SSF53474">
    <property type="entry name" value="alpha/beta-Hydrolases"/>
    <property type="match status" value="1"/>
</dbReference>
<feature type="signal peptide" evidence="2">
    <location>
        <begin position="1"/>
        <end position="29"/>
    </location>
</feature>
<dbReference type="GO" id="GO:0016747">
    <property type="term" value="F:acyltransferase activity, transferring groups other than amino-acyl groups"/>
    <property type="evidence" value="ECO:0007669"/>
    <property type="project" value="TreeGrafter"/>
</dbReference>
<evidence type="ECO:0000313" key="3">
    <source>
        <dbReference type="EMBL" id="KZM86154.1"/>
    </source>
</evidence>
<dbReference type="GO" id="GO:0019748">
    <property type="term" value="P:secondary metabolic process"/>
    <property type="evidence" value="ECO:0007669"/>
    <property type="project" value="TreeGrafter"/>
</dbReference>
<dbReference type="EMBL" id="LNRQ01000007">
    <property type="protein sequence ID" value="KZM86154.1"/>
    <property type="molecule type" value="Genomic_DNA"/>
</dbReference>
<dbReference type="PANTHER" id="PTHR11802">
    <property type="entry name" value="SERINE PROTEASE FAMILY S10 SERINE CARBOXYPEPTIDASE"/>
    <property type="match status" value="1"/>
</dbReference>
<evidence type="ECO:0000256" key="2">
    <source>
        <dbReference type="SAM" id="SignalP"/>
    </source>
</evidence>
<reference evidence="3" key="1">
    <citation type="journal article" date="2016" name="Nat. Genet.">
        <title>A high-quality carrot genome assembly provides new insights into carotenoid accumulation and asterid genome evolution.</title>
        <authorList>
            <person name="Iorizzo M."/>
            <person name="Ellison S."/>
            <person name="Senalik D."/>
            <person name="Zeng P."/>
            <person name="Satapoomin P."/>
            <person name="Huang J."/>
            <person name="Bowman M."/>
            <person name="Iovene M."/>
            <person name="Sanseverino W."/>
            <person name="Cavagnaro P."/>
            <person name="Yildiz M."/>
            <person name="Macko-Podgorni A."/>
            <person name="Moranska E."/>
            <person name="Grzebelus E."/>
            <person name="Grzebelus D."/>
            <person name="Ashrafi H."/>
            <person name="Zheng Z."/>
            <person name="Cheng S."/>
            <person name="Spooner D."/>
            <person name="Van Deynze A."/>
            <person name="Simon P."/>
        </authorList>
    </citation>
    <scope>NUCLEOTIDE SEQUENCE [LARGE SCALE GENOMIC DNA]</scope>
    <source>
        <tissue evidence="3">Leaf</tissue>
    </source>
</reference>
<protein>
    <submittedName>
        <fullName evidence="3">Uncharacterized protein</fullName>
    </submittedName>
</protein>
<evidence type="ECO:0000256" key="1">
    <source>
        <dbReference type="ARBA" id="ARBA00009431"/>
    </source>
</evidence>
<keyword evidence="2" id="KW-0732">Signal</keyword>
<comment type="similarity">
    <text evidence="1">Belongs to the peptidase S10 family.</text>
</comment>
<dbReference type="InterPro" id="IPR001563">
    <property type="entry name" value="Peptidase_S10"/>
</dbReference>